<dbReference type="EMBL" id="JPHZ01000035">
    <property type="protein sequence ID" value="KLT84350.1"/>
    <property type="molecule type" value="Genomic_DNA"/>
</dbReference>
<sequence>MMVSEIIYEVLKGPFNDNVGPHPLPEGFDRSTTYITYQGISNIPLNTVKGWTGHDRLRIQINVYTHEKLQGEKDAIAVKWAMDQQKYSNCEIADQRDGGFDEETQLWVQEIDFFIWQNACN</sequence>
<accession>A0A0J0ZQM9</accession>
<proteinExistence type="predicted"/>
<reference evidence="1 2" key="1">
    <citation type="submission" date="2014-07" db="EMBL/GenBank/DDBJ databases">
        <authorList>
            <person name="Harkins D.M."/>
            <person name="Lesho E."/>
            <person name="Waterman P.E."/>
            <person name="Chan A."/>
            <person name="Fouts D.E."/>
        </authorList>
    </citation>
    <scope>NUCLEOTIDE SEQUENCE [LARGE SCALE GENOMIC DNA]</scope>
    <source>
        <strain evidence="1 2">MRSN 3527</strain>
    </source>
</reference>
<name>A0A0J0ZQM9_ACIBA</name>
<evidence type="ECO:0000313" key="1">
    <source>
        <dbReference type="EMBL" id="KLT84350.1"/>
    </source>
</evidence>
<gene>
    <name evidence="1" type="ORF">T630_2871</name>
</gene>
<evidence type="ECO:0000313" key="2">
    <source>
        <dbReference type="Proteomes" id="UP000036122"/>
    </source>
</evidence>
<organism evidence="1 2">
    <name type="scientific">Acinetobacter baumannii MRSN 3527</name>
    <dbReference type="NCBI Taxonomy" id="1409923"/>
    <lineage>
        <taxon>Bacteria</taxon>
        <taxon>Pseudomonadati</taxon>
        <taxon>Pseudomonadota</taxon>
        <taxon>Gammaproteobacteria</taxon>
        <taxon>Moraxellales</taxon>
        <taxon>Moraxellaceae</taxon>
        <taxon>Acinetobacter</taxon>
        <taxon>Acinetobacter calcoaceticus/baumannii complex</taxon>
    </lineage>
</organism>
<dbReference type="RefSeq" id="WP_000989776.1">
    <property type="nucleotide sequence ID" value="NZ_JPHZ01000035.1"/>
</dbReference>
<dbReference type="PATRIC" id="fig|1409923.3.peg.3928"/>
<dbReference type="Proteomes" id="UP000036122">
    <property type="component" value="Unassembled WGS sequence"/>
</dbReference>
<comment type="caution">
    <text evidence="1">The sequence shown here is derived from an EMBL/GenBank/DDBJ whole genome shotgun (WGS) entry which is preliminary data.</text>
</comment>
<dbReference type="AlphaFoldDB" id="A0A0J0ZQM9"/>
<protein>
    <submittedName>
        <fullName evidence="1">PF11367 domain protein</fullName>
    </submittedName>
</protein>